<proteinExistence type="inferred from homology"/>
<organism evidence="9 10">
    <name type="scientific">Candidatus Electronema aureum</name>
    <dbReference type="NCBI Taxonomy" id="2005002"/>
    <lineage>
        <taxon>Bacteria</taxon>
        <taxon>Pseudomonadati</taxon>
        <taxon>Thermodesulfobacteriota</taxon>
        <taxon>Desulfobulbia</taxon>
        <taxon>Desulfobulbales</taxon>
        <taxon>Desulfobulbaceae</taxon>
        <taxon>Candidatus Electronema</taxon>
    </lineage>
</organism>
<keyword evidence="4 5" id="KW-0413">Isomerase</keyword>
<dbReference type="SMART" id="SM01005">
    <property type="entry name" value="Ala_racemase_C"/>
    <property type="match status" value="1"/>
</dbReference>
<dbReference type="FunFam" id="3.20.20.10:FF:000002">
    <property type="entry name" value="Alanine racemase"/>
    <property type="match status" value="1"/>
</dbReference>
<dbReference type="HAMAP" id="MF_01201">
    <property type="entry name" value="Ala_racemase"/>
    <property type="match status" value="1"/>
</dbReference>
<dbReference type="PANTHER" id="PTHR30511">
    <property type="entry name" value="ALANINE RACEMASE"/>
    <property type="match status" value="1"/>
</dbReference>
<evidence type="ECO:0000256" key="3">
    <source>
        <dbReference type="ARBA" id="ARBA00022898"/>
    </source>
</evidence>
<protein>
    <recommendedName>
        <fullName evidence="5">Alanine racemase</fullName>
        <ecNumber evidence="5">5.1.1.1</ecNumber>
    </recommendedName>
</protein>
<name>A0A521G1C9_9BACT</name>
<dbReference type="Proteomes" id="UP000316238">
    <property type="component" value="Unassembled WGS sequence"/>
</dbReference>
<reference evidence="9" key="1">
    <citation type="submission" date="2017-07" db="EMBL/GenBank/DDBJ databases">
        <title>The cable genome - Insights into the physiology and evolution of filamentous bacteria capable of sulfide oxidation via long distance electron transfer.</title>
        <authorList>
            <person name="Thorup C."/>
            <person name="Bjerg J.T."/>
            <person name="Schreiber L."/>
            <person name="Nielsen L.P."/>
            <person name="Kjeldsen K.U."/>
            <person name="Boesen T."/>
            <person name="Boggild A."/>
            <person name="Meysman F."/>
            <person name="Geelhoed J."/>
            <person name="Schramm A."/>
        </authorList>
    </citation>
    <scope>NUCLEOTIDE SEQUENCE [LARGE SCALE GENOMIC DNA]</scope>
    <source>
        <strain evidence="9">GS</strain>
    </source>
</reference>
<comment type="caution">
    <text evidence="9">The sequence shown here is derived from an EMBL/GenBank/DDBJ whole genome shotgun (WGS) entry which is preliminary data.</text>
</comment>
<comment type="catalytic activity">
    <reaction evidence="1 5">
        <text>L-alanine = D-alanine</text>
        <dbReference type="Rhea" id="RHEA:20249"/>
        <dbReference type="ChEBI" id="CHEBI:57416"/>
        <dbReference type="ChEBI" id="CHEBI:57972"/>
        <dbReference type="EC" id="5.1.1.1"/>
    </reaction>
</comment>
<dbReference type="AlphaFoldDB" id="A0A521G1C9"/>
<dbReference type="Gene3D" id="2.40.37.10">
    <property type="entry name" value="Lyase, Ornithine Decarboxylase, Chain A, domain 1"/>
    <property type="match status" value="1"/>
</dbReference>
<dbReference type="CDD" id="cd00430">
    <property type="entry name" value="PLPDE_III_AR"/>
    <property type="match status" value="1"/>
</dbReference>
<feature type="active site" description="Proton acceptor; specific for L-alanine" evidence="5">
    <location>
        <position position="270"/>
    </location>
</feature>
<dbReference type="SUPFAM" id="SSF51419">
    <property type="entry name" value="PLP-binding barrel"/>
    <property type="match status" value="1"/>
</dbReference>
<evidence type="ECO:0000256" key="7">
    <source>
        <dbReference type="PIRSR" id="PIRSR600821-52"/>
    </source>
</evidence>
<comment type="pathway">
    <text evidence="5">Amino-acid biosynthesis; D-alanine biosynthesis; D-alanine from L-alanine: step 1/1.</text>
</comment>
<comment type="function">
    <text evidence="5">Catalyzes the interconversion of L-alanine and D-alanine. May also act on other amino acids.</text>
</comment>
<dbReference type="PRINTS" id="PR00992">
    <property type="entry name" value="ALARACEMASE"/>
</dbReference>
<comment type="similarity">
    <text evidence="5">Belongs to the alanine racemase family.</text>
</comment>
<feature type="domain" description="Alanine racemase C-terminal" evidence="8">
    <location>
        <begin position="249"/>
        <end position="376"/>
    </location>
</feature>
<keyword evidence="3 5" id="KW-0663">Pyridoxal phosphate</keyword>
<dbReference type="InterPro" id="IPR000821">
    <property type="entry name" value="Ala_racemase"/>
</dbReference>
<dbReference type="EMBL" id="NQJD01000016">
    <property type="protein sequence ID" value="TAA74830.1"/>
    <property type="molecule type" value="Genomic_DNA"/>
</dbReference>
<keyword evidence="10" id="KW-1185">Reference proteome</keyword>
<evidence type="ECO:0000256" key="5">
    <source>
        <dbReference type="HAMAP-Rule" id="MF_01201"/>
    </source>
</evidence>
<feature type="modified residue" description="N6-(pyridoxal phosphate)lysine" evidence="5 6">
    <location>
        <position position="42"/>
    </location>
</feature>
<dbReference type="SUPFAM" id="SSF50621">
    <property type="entry name" value="Alanine racemase C-terminal domain-like"/>
    <property type="match status" value="1"/>
</dbReference>
<feature type="binding site" evidence="5 7">
    <location>
        <position position="140"/>
    </location>
    <ligand>
        <name>substrate</name>
    </ligand>
</feature>
<dbReference type="Pfam" id="PF00842">
    <property type="entry name" value="Ala_racemase_C"/>
    <property type="match status" value="1"/>
</dbReference>
<sequence>MQQSVADLYHRSAAVVDLSCITHNLNEVRRKVPGRKIIAMIKANAYGHGLTRVGAHLAAEGVDYLGTAFVEEALELRKAGITIPIITSGPFSKFQIGLFIENQIDFTVASVDALHLISESAAFYKKRVNVHLKIDTGMMRIGIRHSNADQLFAAALKVEKQVNVVSIFSHFANADSEDLSFARLQLERFLEAAHFYDKHNLPKPLLQIANSAAILRMPESLLDMVRPGIMLYGYHPSQCCKAEAKLLPALSLRAKAMYFKVILEDSTVGYGRTWTASENCRAVTLPIGYGDGYSRGLSNKGQVLLRGKRYPVVGTVCMDQIVVCISDGEAYNGEEVILIGRQGEETITADEIAGQLGTISYEVLTGISQRVPRIFIDKKRGQNNGI</sequence>
<dbReference type="GO" id="GO:0030632">
    <property type="term" value="P:D-alanine biosynthetic process"/>
    <property type="evidence" value="ECO:0007669"/>
    <property type="project" value="UniProtKB-UniRule"/>
</dbReference>
<feature type="binding site" evidence="5 7">
    <location>
        <position position="318"/>
    </location>
    <ligand>
        <name>substrate</name>
    </ligand>
</feature>
<accession>A0A521G1C9</accession>
<evidence type="ECO:0000313" key="10">
    <source>
        <dbReference type="Proteomes" id="UP000316238"/>
    </source>
</evidence>
<dbReference type="NCBIfam" id="TIGR00492">
    <property type="entry name" value="alr"/>
    <property type="match status" value="1"/>
</dbReference>
<evidence type="ECO:0000256" key="2">
    <source>
        <dbReference type="ARBA" id="ARBA00001933"/>
    </source>
</evidence>
<dbReference type="InterPro" id="IPR009006">
    <property type="entry name" value="Ala_racemase/Decarboxylase_C"/>
</dbReference>
<dbReference type="Gene3D" id="3.20.20.10">
    <property type="entry name" value="Alanine racemase"/>
    <property type="match status" value="1"/>
</dbReference>
<dbReference type="InterPro" id="IPR029066">
    <property type="entry name" value="PLP-binding_barrel"/>
</dbReference>
<dbReference type="InterPro" id="IPR001608">
    <property type="entry name" value="Ala_racemase_N"/>
</dbReference>
<dbReference type="GO" id="GO:0008784">
    <property type="term" value="F:alanine racemase activity"/>
    <property type="evidence" value="ECO:0007669"/>
    <property type="project" value="UniProtKB-UniRule"/>
</dbReference>
<dbReference type="InterPro" id="IPR011079">
    <property type="entry name" value="Ala_racemase_C"/>
</dbReference>
<evidence type="ECO:0000256" key="4">
    <source>
        <dbReference type="ARBA" id="ARBA00023235"/>
    </source>
</evidence>
<dbReference type="GO" id="GO:0030170">
    <property type="term" value="F:pyridoxal phosphate binding"/>
    <property type="evidence" value="ECO:0007669"/>
    <property type="project" value="UniProtKB-UniRule"/>
</dbReference>
<evidence type="ECO:0000313" key="9">
    <source>
        <dbReference type="EMBL" id="TAA74830.1"/>
    </source>
</evidence>
<dbReference type="GO" id="GO:0005829">
    <property type="term" value="C:cytosol"/>
    <property type="evidence" value="ECO:0007669"/>
    <property type="project" value="TreeGrafter"/>
</dbReference>
<evidence type="ECO:0000256" key="6">
    <source>
        <dbReference type="PIRSR" id="PIRSR600821-50"/>
    </source>
</evidence>
<dbReference type="PANTHER" id="PTHR30511:SF0">
    <property type="entry name" value="ALANINE RACEMASE, CATABOLIC-RELATED"/>
    <property type="match status" value="1"/>
</dbReference>
<comment type="cofactor">
    <cofactor evidence="2 5 6">
        <name>pyridoxal 5'-phosphate</name>
        <dbReference type="ChEBI" id="CHEBI:597326"/>
    </cofactor>
</comment>
<dbReference type="EC" id="5.1.1.1" evidence="5"/>
<gene>
    <name evidence="9" type="ORF">CDV28_1166</name>
</gene>
<evidence type="ECO:0000256" key="1">
    <source>
        <dbReference type="ARBA" id="ARBA00000316"/>
    </source>
</evidence>
<dbReference type="Pfam" id="PF01168">
    <property type="entry name" value="Ala_racemase_N"/>
    <property type="match status" value="1"/>
</dbReference>
<feature type="active site" description="Proton acceptor; specific for D-alanine" evidence="5">
    <location>
        <position position="42"/>
    </location>
</feature>
<evidence type="ECO:0000259" key="8">
    <source>
        <dbReference type="SMART" id="SM01005"/>
    </source>
</evidence>
<dbReference type="UniPathway" id="UPA00042">
    <property type="reaction ID" value="UER00497"/>
</dbReference>